<evidence type="ECO:0000313" key="2">
    <source>
        <dbReference type="Proteomes" id="UP001242732"/>
    </source>
</evidence>
<evidence type="ECO:0000313" key="1">
    <source>
        <dbReference type="EMBL" id="WIY49229.1"/>
    </source>
</evidence>
<sequence length="147" mass="15872">MAAVIMAGTYAYNELSQLSPEELFFWIGIDQTLDQLGGVDIAAAAAILSGQPILPTRGKFGGATQGTSVASVISRRLLQHRLPFALPTITGASLTTLKITFTKNLGAFVGRLVPGVGWTILAYDVFQIVNKMITTYNALAREEDRLW</sequence>
<proteinExistence type="predicted"/>
<gene>
    <name evidence="1" type="ORF">QRO08_01210</name>
</gene>
<dbReference type="Proteomes" id="UP001242732">
    <property type="component" value="Chromosome"/>
</dbReference>
<dbReference type="InterPro" id="IPR058522">
    <property type="entry name" value="DUF8209"/>
</dbReference>
<name>A0ABY9AQY2_PARCI</name>
<accession>A0ABY9AQY2</accession>
<organism evidence="1 2">
    <name type="scientific">Paracidovorax citrulli</name>
    <name type="common">Acidovorax citrulli</name>
    <dbReference type="NCBI Taxonomy" id="80869"/>
    <lineage>
        <taxon>Bacteria</taxon>
        <taxon>Pseudomonadati</taxon>
        <taxon>Pseudomonadota</taxon>
        <taxon>Betaproteobacteria</taxon>
        <taxon>Burkholderiales</taxon>
        <taxon>Comamonadaceae</taxon>
        <taxon>Paracidovorax</taxon>
    </lineage>
</organism>
<dbReference type="EMBL" id="CP127363">
    <property type="protein sequence ID" value="WIY49229.1"/>
    <property type="molecule type" value="Genomic_DNA"/>
</dbReference>
<dbReference type="InterPro" id="IPR058064">
    <property type="entry name" value="STM2901-like"/>
</dbReference>
<protein>
    <submittedName>
        <fullName evidence="1">Uncharacterized protein</fullName>
    </submittedName>
</protein>
<keyword evidence="2" id="KW-1185">Reference proteome</keyword>
<reference evidence="1 2" key="1">
    <citation type="submission" date="2023-06" db="EMBL/GenBank/DDBJ databases">
        <authorList>
            <person name="Ham H."/>
            <person name="Park D.S."/>
        </authorList>
    </citation>
    <scope>NUCLEOTIDE SEQUENCE [LARGE SCALE GENOMIC DNA]</scope>
    <source>
        <strain evidence="1 2">KACC 17005</strain>
    </source>
</reference>
<dbReference type="Pfam" id="PF26636">
    <property type="entry name" value="DUF8209"/>
    <property type="match status" value="1"/>
</dbReference>
<dbReference type="NCBIfam" id="NF045926">
    <property type="entry name" value="STM2901_fam"/>
    <property type="match status" value="1"/>
</dbReference>